<evidence type="ECO:0000313" key="2">
    <source>
        <dbReference type="Proteomes" id="UP001457282"/>
    </source>
</evidence>
<dbReference type="EMBL" id="JBEDUW010000004">
    <property type="protein sequence ID" value="KAK9934406.1"/>
    <property type="molecule type" value="Genomic_DNA"/>
</dbReference>
<accession>A0AAW1XE13</accession>
<organism evidence="1 2">
    <name type="scientific">Rubus argutus</name>
    <name type="common">Southern blackberry</name>
    <dbReference type="NCBI Taxonomy" id="59490"/>
    <lineage>
        <taxon>Eukaryota</taxon>
        <taxon>Viridiplantae</taxon>
        <taxon>Streptophyta</taxon>
        <taxon>Embryophyta</taxon>
        <taxon>Tracheophyta</taxon>
        <taxon>Spermatophyta</taxon>
        <taxon>Magnoliopsida</taxon>
        <taxon>eudicotyledons</taxon>
        <taxon>Gunneridae</taxon>
        <taxon>Pentapetalae</taxon>
        <taxon>rosids</taxon>
        <taxon>fabids</taxon>
        <taxon>Rosales</taxon>
        <taxon>Rosaceae</taxon>
        <taxon>Rosoideae</taxon>
        <taxon>Rosoideae incertae sedis</taxon>
        <taxon>Rubus</taxon>
    </lineage>
</organism>
<dbReference type="Proteomes" id="UP001457282">
    <property type="component" value="Unassembled WGS sequence"/>
</dbReference>
<name>A0AAW1XE13_RUBAR</name>
<protein>
    <submittedName>
        <fullName evidence="1">Uncharacterized protein</fullName>
    </submittedName>
</protein>
<keyword evidence="2" id="KW-1185">Reference proteome</keyword>
<sequence length="94" mass="10609">MDPYSNSGDEGHGLVNWFAGFARRCEIGKLLAALDVVMVRSSPGQRHLGSGFKMVVIDDGCLKRWAIGHNMFDAVRRHFVVLRIESRWQIVIPN</sequence>
<proteinExistence type="predicted"/>
<reference evidence="1 2" key="1">
    <citation type="journal article" date="2023" name="G3 (Bethesda)">
        <title>A chromosome-length genome assembly and annotation of blackberry (Rubus argutus, cv. 'Hillquist').</title>
        <authorList>
            <person name="Bruna T."/>
            <person name="Aryal R."/>
            <person name="Dudchenko O."/>
            <person name="Sargent D.J."/>
            <person name="Mead D."/>
            <person name="Buti M."/>
            <person name="Cavallini A."/>
            <person name="Hytonen T."/>
            <person name="Andres J."/>
            <person name="Pham M."/>
            <person name="Weisz D."/>
            <person name="Mascagni F."/>
            <person name="Usai G."/>
            <person name="Natali L."/>
            <person name="Bassil N."/>
            <person name="Fernandez G.E."/>
            <person name="Lomsadze A."/>
            <person name="Armour M."/>
            <person name="Olukolu B."/>
            <person name="Poorten T."/>
            <person name="Britton C."/>
            <person name="Davik J."/>
            <person name="Ashrafi H."/>
            <person name="Aiden E.L."/>
            <person name="Borodovsky M."/>
            <person name="Worthington M."/>
        </authorList>
    </citation>
    <scope>NUCLEOTIDE SEQUENCE [LARGE SCALE GENOMIC DNA]</scope>
    <source>
        <strain evidence="1">PI 553951</strain>
    </source>
</reference>
<dbReference type="AlphaFoldDB" id="A0AAW1XE13"/>
<gene>
    <name evidence="1" type="ORF">M0R45_021552</name>
</gene>
<evidence type="ECO:0000313" key="1">
    <source>
        <dbReference type="EMBL" id="KAK9934406.1"/>
    </source>
</evidence>
<comment type="caution">
    <text evidence="1">The sequence shown here is derived from an EMBL/GenBank/DDBJ whole genome shotgun (WGS) entry which is preliminary data.</text>
</comment>